<feature type="domain" description="MnmC-like methyltransferase" evidence="1">
    <location>
        <begin position="160"/>
        <end position="243"/>
    </location>
</feature>
<name>A0ABX1DDA8_9FLAO</name>
<keyword evidence="3" id="KW-1185">Reference proteome</keyword>
<proteinExistence type="predicted"/>
<evidence type="ECO:0000313" key="3">
    <source>
        <dbReference type="Proteomes" id="UP000760545"/>
    </source>
</evidence>
<reference evidence="2 3" key="1">
    <citation type="submission" date="2020-03" db="EMBL/GenBank/DDBJ databases">
        <title>Tamlana sp. nov, isolated from XXX.</title>
        <authorList>
            <person name="Cao W.R."/>
        </authorList>
    </citation>
    <scope>NUCLEOTIDE SEQUENCE [LARGE SCALE GENOMIC DNA]</scope>
    <source>
        <strain evidence="2 3">HST1-43</strain>
    </source>
</reference>
<gene>
    <name evidence="2" type="primary">mnmD</name>
    <name evidence="2" type="ORF">HC176_12645</name>
</gene>
<evidence type="ECO:0000313" key="2">
    <source>
        <dbReference type="EMBL" id="NJX16337.1"/>
    </source>
</evidence>
<dbReference type="SUPFAM" id="SSF53335">
    <property type="entry name" value="S-adenosyl-L-methionine-dependent methyltransferases"/>
    <property type="match status" value="1"/>
</dbReference>
<dbReference type="Proteomes" id="UP000760545">
    <property type="component" value="Unassembled WGS sequence"/>
</dbReference>
<dbReference type="PANTHER" id="PTHR39963:SF1">
    <property type="entry name" value="MNMC-LIKE METHYLTRANSFERASE DOMAIN-CONTAINING PROTEIN"/>
    <property type="match status" value="1"/>
</dbReference>
<dbReference type="EMBL" id="JAAVJS010000018">
    <property type="protein sequence ID" value="NJX16337.1"/>
    <property type="molecule type" value="Genomic_DNA"/>
</dbReference>
<dbReference type="InterPro" id="IPR047785">
    <property type="entry name" value="tRNA_MNMC2"/>
</dbReference>
<dbReference type="InterPro" id="IPR029063">
    <property type="entry name" value="SAM-dependent_MTases_sf"/>
</dbReference>
<dbReference type="RefSeq" id="WP_167918836.1">
    <property type="nucleotide sequence ID" value="NZ_JAAVJS010000018.1"/>
</dbReference>
<dbReference type="Pfam" id="PF05430">
    <property type="entry name" value="Methyltransf_30"/>
    <property type="match status" value="1"/>
</dbReference>
<dbReference type="InterPro" id="IPR008471">
    <property type="entry name" value="MnmC-like_methylTransf"/>
</dbReference>
<sequence length="245" mass="28030">MKREIIVTADGSTTIYIPEWNEQYHSKHGAIQEAYHVFIKHGLLYCNERYHSKNVIKPLKNVTSSEVEKSGSDRISILEIGFGTGLNAFFTLLEAEKLQQNINYVGIEAYPVSAEDISKLNYTKELKAENSASIFKKIHDVSWEESHLITDSFSLTKRQQFFSEIDDESSFDLIYFDAFGARVQPELWTEDIFKRMYRALKSNGVLVTYAAKGSVRRAMQSVGFLVEKLPGPPGKREMLRAWKEA</sequence>
<dbReference type="PANTHER" id="PTHR39963">
    <property type="entry name" value="SLL0983 PROTEIN"/>
    <property type="match status" value="1"/>
</dbReference>
<organism evidence="2 3">
    <name type="scientific">Tamlana crocina</name>
    <dbReference type="NCBI Taxonomy" id="393006"/>
    <lineage>
        <taxon>Bacteria</taxon>
        <taxon>Pseudomonadati</taxon>
        <taxon>Bacteroidota</taxon>
        <taxon>Flavobacteriia</taxon>
        <taxon>Flavobacteriales</taxon>
        <taxon>Flavobacteriaceae</taxon>
        <taxon>Tamlana</taxon>
    </lineage>
</organism>
<accession>A0ABX1DDA8</accession>
<comment type="caution">
    <text evidence="2">The sequence shown here is derived from an EMBL/GenBank/DDBJ whole genome shotgun (WGS) entry which is preliminary data.</text>
</comment>
<dbReference type="Gene3D" id="3.40.50.150">
    <property type="entry name" value="Vaccinia Virus protein VP39"/>
    <property type="match status" value="1"/>
</dbReference>
<dbReference type="NCBIfam" id="NF033855">
    <property type="entry name" value="tRNA_MNMC2"/>
    <property type="match status" value="1"/>
</dbReference>
<evidence type="ECO:0000259" key="1">
    <source>
        <dbReference type="Pfam" id="PF05430"/>
    </source>
</evidence>
<protein>
    <submittedName>
        <fullName evidence="2">tRNA (5-methylaminomethyl-2-thiouridine)(34)-methyltransferase MnmD</fullName>
    </submittedName>
</protein>
<dbReference type="CDD" id="cd02440">
    <property type="entry name" value="AdoMet_MTases"/>
    <property type="match status" value="1"/>
</dbReference>